<protein>
    <submittedName>
        <fullName evidence="1">YheC/YheD family protein</fullName>
    </submittedName>
</protein>
<proteinExistence type="predicted"/>
<sequence length="240" mass="27433">MGKHRIMMKDSNIARHLPQTLIATAANVRTLLKLHSVVYLKPNHGTGGNGIFKLSTHDKSFGLQSGVKSQTFISFDGAFKAFKKSAGKKVYIVQKGIPLLRYRNRPFDLRIMVQRNPNRKWEVTGMIGRLAQPKKIVTNYHNGGRPLPVRQLLTPTLSPVAQNAYIQRLNQLGLRTSGHVNKFFPRFRSYGLDIGIDKELKIWIIEVNTRPDKTIFNVLKDKRMFRKIVRYAKIANDKKA</sequence>
<evidence type="ECO:0000313" key="2">
    <source>
        <dbReference type="Proteomes" id="UP000282076"/>
    </source>
</evidence>
<reference evidence="1 2" key="1">
    <citation type="submission" date="2018-10" db="EMBL/GenBank/DDBJ databases">
        <title>Cohnella sp. M2MS4P-1, whole genome shotgun sequence.</title>
        <authorList>
            <person name="Tuo L."/>
        </authorList>
    </citation>
    <scope>NUCLEOTIDE SEQUENCE [LARGE SCALE GENOMIC DNA]</scope>
    <source>
        <strain evidence="1 2">M2MS4P-1</strain>
    </source>
</reference>
<comment type="caution">
    <text evidence="1">The sequence shown here is derived from an EMBL/GenBank/DDBJ whole genome shotgun (WGS) entry which is preliminary data.</text>
</comment>
<gene>
    <name evidence="1" type="ORF">D7Z26_01100</name>
</gene>
<dbReference type="Proteomes" id="UP000282076">
    <property type="component" value="Unassembled WGS sequence"/>
</dbReference>
<evidence type="ECO:0000313" key="1">
    <source>
        <dbReference type="EMBL" id="RKP58131.1"/>
    </source>
</evidence>
<dbReference type="Gene3D" id="3.30.470.20">
    <property type="entry name" value="ATP-grasp fold, B domain"/>
    <property type="match status" value="1"/>
</dbReference>
<name>A0A494YCX7_9BACL</name>
<dbReference type="InterPro" id="IPR026838">
    <property type="entry name" value="YheC/D"/>
</dbReference>
<dbReference type="Pfam" id="PF14398">
    <property type="entry name" value="ATPgrasp_YheCD"/>
    <property type="match status" value="1"/>
</dbReference>
<accession>A0A494YCX7</accession>
<keyword evidence="2" id="KW-1185">Reference proteome</keyword>
<dbReference type="AlphaFoldDB" id="A0A494YCX7"/>
<organism evidence="1 2">
    <name type="scientific">Cohnella endophytica</name>
    <dbReference type="NCBI Taxonomy" id="2419778"/>
    <lineage>
        <taxon>Bacteria</taxon>
        <taxon>Bacillati</taxon>
        <taxon>Bacillota</taxon>
        <taxon>Bacilli</taxon>
        <taxon>Bacillales</taxon>
        <taxon>Paenibacillaceae</taxon>
        <taxon>Cohnella</taxon>
    </lineage>
</organism>
<dbReference type="EMBL" id="RBZM01000001">
    <property type="protein sequence ID" value="RKP58131.1"/>
    <property type="molecule type" value="Genomic_DNA"/>
</dbReference>
<dbReference type="SUPFAM" id="SSF56059">
    <property type="entry name" value="Glutathione synthetase ATP-binding domain-like"/>
    <property type="match status" value="1"/>
</dbReference>